<dbReference type="EMBL" id="FLQU01000199">
    <property type="protein sequence ID" value="SBS82246.1"/>
    <property type="molecule type" value="Genomic_DNA"/>
</dbReference>
<gene>
    <name evidence="2" type="ORF">POVCU1_013490</name>
    <name evidence="1" type="ORF">POVCU2_0014530</name>
</gene>
<dbReference type="EMBL" id="FLQV01000249">
    <property type="protein sequence ID" value="SBS86425.1"/>
    <property type="molecule type" value="Genomic_DNA"/>
</dbReference>
<protein>
    <submittedName>
        <fullName evidence="2">Uncharacterized protein</fullName>
    </submittedName>
</protein>
<evidence type="ECO:0000313" key="4">
    <source>
        <dbReference type="Proteomes" id="UP000078560"/>
    </source>
</evidence>
<dbReference type="Proteomes" id="UP000078560">
    <property type="component" value="Unassembled WGS sequence"/>
</dbReference>
<proteinExistence type="predicted"/>
<reference evidence="2" key="2">
    <citation type="submission" date="2016-05" db="EMBL/GenBank/DDBJ databases">
        <authorList>
            <person name="Lavstsen T."/>
            <person name="Jespersen J.S."/>
        </authorList>
    </citation>
    <scope>NUCLEOTIDE SEQUENCE [LARGE SCALE GENOMIC DNA]</scope>
</reference>
<organism evidence="2 3">
    <name type="scientific">Plasmodium ovale curtisi</name>
    <dbReference type="NCBI Taxonomy" id="864141"/>
    <lineage>
        <taxon>Eukaryota</taxon>
        <taxon>Sar</taxon>
        <taxon>Alveolata</taxon>
        <taxon>Apicomplexa</taxon>
        <taxon>Aconoidasida</taxon>
        <taxon>Haemosporida</taxon>
        <taxon>Plasmodiidae</taxon>
        <taxon>Plasmodium</taxon>
        <taxon>Plasmodium (Plasmodium)</taxon>
    </lineage>
</organism>
<name>A0A1A8W370_PLAOA</name>
<evidence type="ECO:0000313" key="1">
    <source>
        <dbReference type="EMBL" id="SBS82246.1"/>
    </source>
</evidence>
<dbReference type="AlphaFoldDB" id="A0A1A8W370"/>
<dbReference type="Proteomes" id="UP000078546">
    <property type="component" value="Unassembled WGS sequence"/>
</dbReference>
<accession>A0A1A8W370</accession>
<evidence type="ECO:0000313" key="2">
    <source>
        <dbReference type="EMBL" id="SBS86425.1"/>
    </source>
</evidence>
<sequence>MEDNCTLRVSLHPITSTLIIPSDQTFWKDEKNPKKHEPIFAKFDTFVDLDDIYGNFLLSIGWNKYF</sequence>
<evidence type="ECO:0000313" key="3">
    <source>
        <dbReference type="Proteomes" id="UP000078546"/>
    </source>
</evidence>
<reference evidence="3 4" key="1">
    <citation type="submission" date="2016-05" db="EMBL/GenBank/DDBJ databases">
        <authorList>
            <person name="Naeem Raeece"/>
        </authorList>
    </citation>
    <scope>NUCLEOTIDE SEQUENCE [LARGE SCALE GENOMIC DNA]</scope>
</reference>